<dbReference type="CDD" id="cd06257">
    <property type="entry name" value="DnaJ"/>
    <property type="match status" value="1"/>
</dbReference>
<accession>A0A8S4S9N8</accession>
<dbReference type="PANTHER" id="PTHR44873:SF1">
    <property type="entry name" value="DNAJ HOMOLOG SUBFAMILY C MEMBER 30, MITOCHONDRIAL"/>
    <property type="match status" value="1"/>
</dbReference>
<dbReference type="AlphaFoldDB" id="A0A8S4S9N8"/>
<keyword evidence="1" id="KW-0812">Transmembrane</keyword>
<dbReference type="PRINTS" id="PR00625">
    <property type="entry name" value="JDOMAIN"/>
</dbReference>
<dbReference type="Gene3D" id="1.10.287.110">
    <property type="entry name" value="DnaJ domain"/>
    <property type="match status" value="1"/>
</dbReference>
<reference evidence="3" key="1">
    <citation type="submission" date="2022-03" db="EMBL/GenBank/DDBJ databases">
        <authorList>
            <person name="Lindestad O."/>
        </authorList>
    </citation>
    <scope>NUCLEOTIDE SEQUENCE</scope>
</reference>
<dbReference type="InterPro" id="IPR018253">
    <property type="entry name" value="DnaJ_domain_CS"/>
</dbReference>
<dbReference type="EMBL" id="CAKXAJ010026233">
    <property type="protein sequence ID" value="CAH2263602.1"/>
    <property type="molecule type" value="Genomic_DNA"/>
</dbReference>
<keyword evidence="1" id="KW-0472">Membrane</keyword>
<feature type="transmembrane region" description="Helical" evidence="1">
    <location>
        <begin position="177"/>
        <end position="196"/>
    </location>
</feature>
<dbReference type="InterPro" id="IPR053025">
    <property type="entry name" value="Mito_ATP_Synthase-Asso"/>
</dbReference>
<proteinExistence type="predicted"/>
<dbReference type="InterPro" id="IPR036869">
    <property type="entry name" value="J_dom_sf"/>
</dbReference>
<evidence type="ECO:0000313" key="3">
    <source>
        <dbReference type="EMBL" id="CAH2263602.1"/>
    </source>
</evidence>
<dbReference type="Pfam" id="PF00226">
    <property type="entry name" value="DnaJ"/>
    <property type="match status" value="1"/>
</dbReference>
<keyword evidence="1" id="KW-1133">Transmembrane helix</keyword>
<dbReference type="InterPro" id="IPR001623">
    <property type="entry name" value="DnaJ_domain"/>
</dbReference>
<dbReference type="OrthoDB" id="376357at2759"/>
<keyword evidence="4" id="KW-1185">Reference proteome</keyword>
<name>A0A8S4S9N8_9NEOP</name>
<dbReference type="Proteomes" id="UP000838756">
    <property type="component" value="Unassembled WGS sequence"/>
</dbReference>
<dbReference type="SMART" id="SM00271">
    <property type="entry name" value="DnaJ"/>
    <property type="match status" value="1"/>
</dbReference>
<evidence type="ECO:0000259" key="2">
    <source>
        <dbReference type="PROSITE" id="PS50076"/>
    </source>
</evidence>
<organism evidence="3 4">
    <name type="scientific">Pararge aegeria aegeria</name>
    <dbReference type="NCBI Taxonomy" id="348720"/>
    <lineage>
        <taxon>Eukaryota</taxon>
        <taxon>Metazoa</taxon>
        <taxon>Ecdysozoa</taxon>
        <taxon>Arthropoda</taxon>
        <taxon>Hexapoda</taxon>
        <taxon>Insecta</taxon>
        <taxon>Pterygota</taxon>
        <taxon>Neoptera</taxon>
        <taxon>Endopterygota</taxon>
        <taxon>Lepidoptera</taxon>
        <taxon>Glossata</taxon>
        <taxon>Ditrysia</taxon>
        <taxon>Papilionoidea</taxon>
        <taxon>Nymphalidae</taxon>
        <taxon>Satyrinae</taxon>
        <taxon>Satyrini</taxon>
        <taxon>Parargina</taxon>
        <taxon>Pararge</taxon>
    </lineage>
</organism>
<dbReference type="PANTHER" id="PTHR44873">
    <property type="entry name" value="DNAJ HOMOLOG SUBFAMILY C MEMBER 30, MITOCHONDRIAL"/>
    <property type="match status" value="1"/>
</dbReference>
<feature type="domain" description="J" evidence="2">
    <location>
        <begin position="26"/>
        <end position="90"/>
    </location>
</feature>
<evidence type="ECO:0000313" key="4">
    <source>
        <dbReference type="Proteomes" id="UP000838756"/>
    </source>
</evidence>
<dbReference type="SUPFAM" id="SSF46565">
    <property type="entry name" value="Chaperone J-domain"/>
    <property type="match status" value="1"/>
</dbReference>
<sequence>MLAQNKRRLFCEVFRSFYTSSRICASHYDVLGVTPKATQNDIKSAYYKLSKLYHPDKSKDEESARNFRAITEAYEILGNIKLKKMYDKGLLVGKVTTTRTDFKPDEEPTDPSLKFYKSRRVRNVVPTMDGKTPIYDFDTWSQQHYGSLLKKNQDQKEHVRKQKEKHISIAHAANQELALYSMFAIGALFVALIVYGTTDYDIDQIEKNNSATKQNSEHLDKAKSNS</sequence>
<comment type="caution">
    <text evidence="3">The sequence shown here is derived from an EMBL/GenBank/DDBJ whole genome shotgun (WGS) entry which is preliminary data.</text>
</comment>
<dbReference type="PROSITE" id="PS50076">
    <property type="entry name" value="DNAJ_2"/>
    <property type="match status" value="1"/>
</dbReference>
<protein>
    <submittedName>
        <fullName evidence="3">Jg10911 protein</fullName>
    </submittedName>
</protein>
<evidence type="ECO:0000256" key="1">
    <source>
        <dbReference type="SAM" id="Phobius"/>
    </source>
</evidence>
<dbReference type="PROSITE" id="PS00636">
    <property type="entry name" value="DNAJ_1"/>
    <property type="match status" value="1"/>
</dbReference>
<gene>
    <name evidence="3" type="primary">jg10911</name>
    <name evidence="3" type="ORF">PAEG_LOCUS24407</name>
</gene>